<proteinExistence type="predicted"/>
<keyword evidence="1" id="KW-1133">Transmembrane helix</keyword>
<gene>
    <name evidence="2" type="ORF">AFUS01_LOCUS32971</name>
</gene>
<keyword evidence="1" id="KW-0812">Transmembrane</keyword>
<dbReference type="AlphaFoldDB" id="A0A8J2KXH0"/>
<sequence>MVELTKWFLDWRFRLTAKEIYVLNHSLFTVVMGTTITYIIFIVQLQADEGVLRI</sequence>
<dbReference type="Proteomes" id="UP000708208">
    <property type="component" value="Unassembled WGS sequence"/>
</dbReference>
<protein>
    <submittedName>
        <fullName evidence="2">Uncharacterized protein</fullName>
    </submittedName>
</protein>
<evidence type="ECO:0000256" key="1">
    <source>
        <dbReference type="SAM" id="Phobius"/>
    </source>
</evidence>
<dbReference type="EMBL" id="CAJVCH010527218">
    <property type="protein sequence ID" value="CAG7822713.1"/>
    <property type="molecule type" value="Genomic_DNA"/>
</dbReference>
<accession>A0A8J2KXH0</accession>
<comment type="caution">
    <text evidence="2">The sequence shown here is derived from an EMBL/GenBank/DDBJ whole genome shotgun (WGS) entry which is preliminary data.</text>
</comment>
<name>A0A8J2KXH0_9HEXA</name>
<evidence type="ECO:0000313" key="3">
    <source>
        <dbReference type="Proteomes" id="UP000708208"/>
    </source>
</evidence>
<organism evidence="2 3">
    <name type="scientific">Allacma fusca</name>
    <dbReference type="NCBI Taxonomy" id="39272"/>
    <lineage>
        <taxon>Eukaryota</taxon>
        <taxon>Metazoa</taxon>
        <taxon>Ecdysozoa</taxon>
        <taxon>Arthropoda</taxon>
        <taxon>Hexapoda</taxon>
        <taxon>Collembola</taxon>
        <taxon>Symphypleona</taxon>
        <taxon>Sminthuridae</taxon>
        <taxon>Allacma</taxon>
    </lineage>
</organism>
<keyword evidence="3" id="KW-1185">Reference proteome</keyword>
<reference evidence="2" key="1">
    <citation type="submission" date="2021-06" db="EMBL/GenBank/DDBJ databases">
        <authorList>
            <person name="Hodson N. C."/>
            <person name="Mongue J. A."/>
            <person name="Jaron S. K."/>
        </authorList>
    </citation>
    <scope>NUCLEOTIDE SEQUENCE</scope>
</reference>
<evidence type="ECO:0000313" key="2">
    <source>
        <dbReference type="EMBL" id="CAG7822713.1"/>
    </source>
</evidence>
<dbReference type="OrthoDB" id="6366728at2759"/>
<feature type="transmembrane region" description="Helical" evidence="1">
    <location>
        <begin position="20"/>
        <end position="43"/>
    </location>
</feature>
<keyword evidence="1" id="KW-0472">Membrane</keyword>